<sequence>MTSVAVLQDLTLANARLLQALDENDTDAVNQAVAVMTKAIEGVSPLAHALTVSESRDMLDTLSGSLGATAQRVEDMTGLLRRRRVIMALPTLKKTCWQSSA</sequence>
<protein>
    <submittedName>
        <fullName evidence="1">Uncharacterized protein</fullName>
    </submittedName>
</protein>
<name>A0A494T754_SPHPE</name>
<dbReference type="Proteomes" id="UP000276254">
    <property type="component" value="Plasmid unnamed1"/>
</dbReference>
<dbReference type="RefSeq" id="WP_121151596.1">
    <property type="nucleotide sequence ID" value="NZ_CP032828.1"/>
</dbReference>
<dbReference type="EMBL" id="CP032828">
    <property type="protein sequence ID" value="AYJ85219.1"/>
    <property type="molecule type" value="Genomic_DNA"/>
</dbReference>
<gene>
    <name evidence="1" type="ORF">D3Y57_04115</name>
</gene>
<accession>A0A494T754</accession>
<dbReference type="GeneID" id="39491841"/>
<evidence type="ECO:0000313" key="2">
    <source>
        <dbReference type="Proteomes" id="UP000276254"/>
    </source>
</evidence>
<reference evidence="1 2" key="1">
    <citation type="submission" date="2018-09" db="EMBL/GenBank/DDBJ databases">
        <title>Sphingomonas peninsula sp. nov., isolated from fildes peninsula, Antarctic soil.</title>
        <authorList>
            <person name="Yingchao G."/>
        </authorList>
    </citation>
    <scope>NUCLEOTIDE SEQUENCE [LARGE SCALE GENOMIC DNA]</scope>
    <source>
        <strain evidence="1 2">YZ-8</strain>
        <plasmid evidence="1 2">unnamed1</plasmid>
    </source>
</reference>
<geneLocation type="plasmid" evidence="1">
    <name>unnamed1</name>
</geneLocation>
<evidence type="ECO:0000313" key="1">
    <source>
        <dbReference type="EMBL" id="AYJ85219.1"/>
    </source>
</evidence>
<keyword evidence="2" id="KW-1185">Reference proteome</keyword>
<proteinExistence type="predicted"/>
<dbReference type="AlphaFoldDB" id="A0A494T754"/>
<dbReference type="KEGG" id="spha:D3Y57_04115"/>
<organism evidence="1 2">
    <name type="scientific">Sphingomonas paeninsulae</name>
    <dbReference type="NCBI Taxonomy" id="2319844"/>
    <lineage>
        <taxon>Bacteria</taxon>
        <taxon>Pseudomonadati</taxon>
        <taxon>Pseudomonadota</taxon>
        <taxon>Alphaproteobacteria</taxon>
        <taxon>Sphingomonadales</taxon>
        <taxon>Sphingomonadaceae</taxon>
        <taxon>Sphingomonas</taxon>
    </lineage>
</organism>
<keyword evidence="1" id="KW-0614">Plasmid</keyword>